<dbReference type="Proteomes" id="UP001497516">
    <property type="component" value="Chromosome 7"/>
</dbReference>
<feature type="transmembrane region" description="Helical" evidence="1">
    <location>
        <begin position="86"/>
        <end position="104"/>
    </location>
</feature>
<keyword evidence="3" id="KW-1185">Reference proteome</keyword>
<organism evidence="2 3">
    <name type="scientific">Linum trigynum</name>
    <dbReference type="NCBI Taxonomy" id="586398"/>
    <lineage>
        <taxon>Eukaryota</taxon>
        <taxon>Viridiplantae</taxon>
        <taxon>Streptophyta</taxon>
        <taxon>Embryophyta</taxon>
        <taxon>Tracheophyta</taxon>
        <taxon>Spermatophyta</taxon>
        <taxon>Magnoliopsida</taxon>
        <taxon>eudicotyledons</taxon>
        <taxon>Gunneridae</taxon>
        <taxon>Pentapetalae</taxon>
        <taxon>rosids</taxon>
        <taxon>fabids</taxon>
        <taxon>Malpighiales</taxon>
        <taxon>Linaceae</taxon>
        <taxon>Linum</taxon>
    </lineage>
</organism>
<keyword evidence="1" id="KW-0472">Membrane</keyword>
<accession>A0AAV2G0J5</accession>
<dbReference type="EMBL" id="OZ034820">
    <property type="protein sequence ID" value="CAL1403328.1"/>
    <property type="molecule type" value="Genomic_DNA"/>
</dbReference>
<dbReference type="AlphaFoldDB" id="A0AAV2G0J5"/>
<evidence type="ECO:0000313" key="3">
    <source>
        <dbReference type="Proteomes" id="UP001497516"/>
    </source>
</evidence>
<proteinExistence type="predicted"/>
<reference evidence="2 3" key="1">
    <citation type="submission" date="2024-04" db="EMBL/GenBank/DDBJ databases">
        <authorList>
            <person name="Fracassetti M."/>
        </authorList>
    </citation>
    <scope>NUCLEOTIDE SEQUENCE [LARGE SCALE GENOMIC DNA]</scope>
</reference>
<gene>
    <name evidence="2" type="ORF">LTRI10_LOCUS43268</name>
</gene>
<keyword evidence="1" id="KW-1133">Transmembrane helix</keyword>
<sequence length="158" mass="17966">MLVIRRLRDKMRQPIFRAAGNRLWRQVQIERGFHCICLSTGKIQSLGGSVYLFSFIENENILFYLVVVAFCARLRKNVPGLFQNQLSSPLSLLSFAVCLMLLIGKEALQTNVMHMIGFICGFGAFNLHWTHQVQLVSTKRFVVYGSTGNAKFYSIKGD</sequence>
<keyword evidence="1" id="KW-0812">Transmembrane</keyword>
<feature type="transmembrane region" description="Helical" evidence="1">
    <location>
        <begin position="110"/>
        <end position="129"/>
    </location>
</feature>
<name>A0AAV2G0J5_9ROSI</name>
<evidence type="ECO:0008006" key="4">
    <source>
        <dbReference type="Google" id="ProtNLM"/>
    </source>
</evidence>
<evidence type="ECO:0000313" key="2">
    <source>
        <dbReference type="EMBL" id="CAL1403328.1"/>
    </source>
</evidence>
<evidence type="ECO:0000256" key="1">
    <source>
        <dbReference type="SAM" id="Phobius"/>
    </source>
</evidence>
<protein>
    <recommendedName>
        <fullName evidence="4">Rhomboid protein</fullName>
    </recommendedName>
</protein>